<proteinExistence type="predicted"/>
<dbReference type="AlphaFoldDB" id="A0A0D0GL62"/>
<evidence type="ECO:0000313" key="2">
    <source>
        <dbReference type="EMBL" id="KIO76905.1"/>
    </source>
</evidence>
<dbReference type="InterPro" id="IPR057695">
    <property type="entry name" value="DUF7935"/>
</dbReference>
<keyword evidence="3" id="KW-1185">Reference proteome</keyword>
<dbReference type="Proteomes" id="UP000032049">
    <property type="component" value="Unassembled WGS sequence"/>
</dbReference>
<name>A0A0D0GL62_9SPHI</name>
<dbReference type="RefSeq" id="WP_041882450.1">
    <property type="nucleotide sequence ID" value="NZ_CP157278.1"/>
</dbReference>
<protein>
    <submittedName>
        <fullName evidence="2">Uncharacterized protein</fullName>
    </submittedName>
</protein>
<keyword evidence="1" id="KW-1133">Transmembrane helix</keyword>
<gene>
    <name evidence="2" type="ORF">TH53_12480</name>
</gene>
<reference evidence="2 3" key="1">
    <citation type="submission" date="2015-01" db="EMBL/GenBank/DDBJ databases">
        <title>Draft genome sequence of Pedobacter sp. NL19 isolated from sludge of an effluent treatment pond in an abandoned uranium mine.</title>
        <authorList>
            <person name="Santos T."/>
            <person name="Caetano T."/>
            <person name="Covas C."/>
            <person name="Cruz A."/>
            <person name="Mendo S."/>
        </authorList>
    </citation>
    <scope>NUCLEOTIDE SEQUENCE [LARGE SCALE GENOMIC DNA]</scope>
    <source>
        <strain evidence="2 3">NL19</strain>
    </source>
</reference>
<dbReference type="EMBL" id="JXRA01000052">
    <property type="protein sequence ID" value="KIO76905.1"/>
    <property type="molecule type" value="Genomic_DNA"/>
</dbReference>
<keyword evidence="1" id="KW-0472">Membrane</keyword>
<evidence type="ECO:0000313" key="3">
    <source>
        <dbReference type="Proteomes" id="UP000032049"/>
    </source>
</evidence>
<keyword evidence="1" id="KW-0812">Transmembrane</keyword>
<dbReference type="Pfam" id="PF25589">
    <property type="entry name" value="DUF7935"/>
    <property type="match status" value="1"/>
</dbReference>
<dbReference type="STRING" id="1503925.TH53_12480"/>
<feature type="transmembrane region" description="Helical" evidence="1">
    <location>
        <begin position="6"/>
        <end position="28"/>
    </location>
</feature>
<evidence type="ECO:0000256" key="1">
    <source>
        <dbReference type="SAM" id="Phobius"/>
    </source>
</evidence>
<sequence length="176" mass="20194">MNIQYFFTLVAVLAAGGIITVFFTWYLIRNDLQKYFSIKSFESGKEERSQLLPLRLQAHERMIVFVERLNPANLFIRLHQQGISARELQSVILNEIRSEYQHNVSQQLYVSAASWTVMRKLKEDTIAMLNNAVAGLPADASGVELSRKVLEHMAGIADNPYELTLQLIQKDIHQLF</sequence>
<comment type="caution">
    <text evidence="2">The sequence shown here is derived from an EMBL/GenBank/DDBJ whole genome shotgun (WGS) entry which is preliminary data.</text>
</comment>
<accession>A0A0D0GL62</accession>
<dbReference type="OrthoDB" id="1493032at2"/>
<organism evidence="2 3">
    <name type="scientific">Pedobacter lusitanus</name>
    <dbReference type="NCBI Taxonomy" id="1503925"/>
    <lineage>
        <taxon>Bacteria</taxon>
        <taxon>Pseudomonadati</taxon>
        <taxon>Bacteroidota</taxon>
        <taxon>Sphingobacteriia</taxon>
        <taxon>Sphingobacteriales</taxon>
        <taxon>Sphingobacteriaceae</taxon>
        <taxon>Pedobacter</taxon>
    </lineage>
</organism>